<dbReference type="Pfam" id="PF04397">
    <property type="entry name" value="LytTR"/>
    <property type="match status" value="1"/>
</dbReference>
<keyword evidence="6" id="KW-0238">DNA-binding</keyword>
<reference evidence="6" key="2">
    <citation type="submission" date="2021-04" db="EMBL/GenBank/DDBJ databases">
        <authorList>
            <person name="Gilroy R."/>
        </authorList>
    </citation>
    <scope>NUCLEOTIDE SEQUENCE</scope>
    <source>
        <strain evidence="6">ChiBcec6-4105</strain>
    </source>
</reference>
<evidence type="ECO:0000313" key="6">
    <source>
        <dbReference type="EMBL" id="HJD28237.1"/>
    </source>
</evidence>
<evidence type="ECO:0000259" key="5">
    <source>
        <dbReference type="PROSITE" id="PS50930"/>
    </source>
</evidence>
<dbReference type="InterPro" id="IPR046947">
    <property type="entry name" value="LytR-like"/>
</dbReference>
<dbReference type="GO" id="GO:0003677">
    <property type="term" value="F:DNA binding"/>
    <property type="evidence" value="ECO:0007669"/>
    <property type="project" value="UniProtKB-KW"/>
</dbReference>
<dbReference type="GO" id="GO:0000156">
    <property type="term" value="F:phosphorelay response regulator activity"/>
    <property type="evidence" value="ECO:0007669"/>
    <property type="project" value="InterPro"/>
</dbReference>
<dbReference type="InterPro" id="IPR011006">
    <property type="entry name" value="CheY-like_superfamily"/>
</dbReference>
<organism evidence="6 7">
    <name type="scientific">Candidatus Blautia avicola</name>
    <dbReference type="NCBI Taxonomy" id="2838483"/>
    <lineage>
        <taxon>Bacteria</taxon>
        <taxon>Bacillati</taxon>
        <taxon>Bacillota</taxon>
        <taxon>Clostridia</taxon>
        <taxon>Lachnospirales</taxon>
        <taxon>Lachnospiraceae</taxon>
        <taxon>Blautia</taxon>
    </lineage>
</organism>
<dbReference type="PANTHER" id="PTHR37299">
    <property type="entry name" value="TRANSCRIPTIONAL REGULATOR-RELATED"/>
    <property type="match status" value="1"/>
</dbReference>
<name>A0A9D2QU49_9FIRM</name>
<dbReference type="AlphaFoldDB" id="A0A9D2QU49"/>
<dbReference type="Pfam" id="PF00072">
    <property type="entry name" value="Response_reg"/>
    <property type="match status" value="1"/>
</dbReference>
<reference evidence="6" key="1">
    <citation type="journal article" date="2021" name="PeerJ">
        <title>Extensive microbial diversity within the chicken gut microbiome revealed by metagenomics and culture.</title>
        <authorList>
            <person name="Gilroy R."/>
            <person name="Ravi A."/>
            <person name="Getino M."/>
            <person name="Pursley I."/>
            <person name="Horton D.L."/>
            <person name="Alikhan N.F."/>
            <person name="Baker D."/>
            <person name="Gharbi K."/>
            <person name="Hall N."/>
            <person name="Watson M."/>
            <person name="Adriaenssens E.M."/>
            <person name="Foster-Nyarko E."/>
            <person name="Jarju S."/>
            <person name="Secka A."/>
            <person name="Antonio M."/>
            <person name="Oren A."/>
            <person name="Chaudhuri R.R."/>
            <person name="La Ragione R."/>
            <person name="Hildebrand F."/>
            <person name="Pallen M.J."/>
        </authorList>
    </citation>
    <scope>NUCLEOTIDE SEQUENCE</scope>
    <source>
        <strain evidence="6">ChiBcec6-4105</strain>
    </source>
</reference>
<sequence length="233" mass="27138">MQICICDDEKELRNSLSKIIKTELQLEGIPCRIRGFDSGNALLEGLKKESGDILFLDMKMNGLNGIDTASRIRKFSPDIVIIIVTAYPDYVFQGYEVRAFRYILKPYREDKIREALKLAIKETRRLEDQYYYIKQKGQVQRIPLQEIFYFKSDRKKVTAVTRTKEEAFYARLSDIEAELPRGFIRIHNRYLVNLRHVDRIGNTFCLCGGEKLPVSRACRQDLAVAFARKILNT</sequence>
<evidence type="ECO:0000256" key="3">
    <source>
        <dbReference type="PROSITE-ProRule" id="PRU00169"/>
    </source>
</evidence>
<evidence type="ECO:0000313" key="7">
    <source>
        <dbReference type="Proteomes" id="UP000823892"/>
    </source>
</evidence>
<dbReference type="EMBL" id="DWUY01000096">
    <property type="protein sequence ID" value="HJD28237.1"/>
    <property type="molecule type" value="Genomic_DNA"/>
</dbReference>
<accession>A0A9D2QU49</accession>
<proteinExistence type="predicted"/>
<gene>
    <name evidence="6" type="ORF">H9914_04470</name>
</gene>
<comment type="function">
    <text evidence="2">May play the central regulatory role in sporulation. It may be an element of the effector pathway responsible for the activation of sporulation genes in response to nutritional stress. Spo0A may act in concert with spo0H (a sigma factor) to control the expression of some genes that are critical to the sporulation process.</text>
</comment>
<evidence type="ECO:0000256" key="2">
    <source>
        <dbReference type="ARBA" id="ARBA00024867"/>
    </source>
</evidence>
<feature type="modified residue" description="4-aspartylphosphate" evidence="3">
    <location>
        <position position="57"/>
    </location>
</feature>
<comment type="caution">
    <text evidence="6">The sequence shown here is derived from an EMBL/GenBank/DDBJ whole genome shotgun (WGS) entry which is preliminary data.</text>
</comment>
<feature type="domain" description="Response regulatory" evidence="4">
    <location>
        <begin position="2"/>
        <end position="120"/>
    </location>
</feature>
<dbReference type="PANTHER" id="PTHR37299:SF1">
    <property type="entry name" value="STAGE 0 SPORULATION PROTEIN A HOMOLOG"/>
    <property type="match status" value="1"/>
</dbReference>
<dbReference type="InterPro" id="IPR001789">
    <property type="entry name" value="Sig_transdc_resp-reg_receiver"/>
</dbReference>
<evidence type="ECO:0000256" key="1">
    <source>
        <dbReference type="ARBA" id="ARBA00018672"/>
    </source>
</evidence>
<dbReference type="SUPFAM" id="SSF52172">
    <property type="entry name" value="CheY-like"/>
    <property type="match status" value="1"/>
</dbReference>
<protein>
    <recommendedName>
        <fullName evidence="1">Stage 0 sporulation protein A homolog</fullName>
    </recommendedName>
</protein>
<dbReference type="PROSITE" id="PS50110">
    <property type="entry name" value="RESPONSE_REGULATORY"/>
    <property type="match status" value="1"/>
</dbReference>
<dbReference type="InterPro" id="IPR007492">
    <property type="entry name" value="LytTR_DNA-bd_dom"/>
</dbReference>
<dbReference type="PROSITE" id="PS50930">
    <property type="entry name" value="HTH_LYTTR"/>
    <property type="match status" value="1"/>
</dbReference>
<dbReference type="Proteomes" id="UP000823892">
    <property type="component" value="Unassembled WGS sequence"/>
</dbReference>
<feature type="domain" description="HTH LytTR-type" evidence="5">
    <location>
        <begin position="131"/>
        <end position="228"/>
    </location>
</feature>
<dbReference type="SMART" id="SM00448">
    <property type="entry name" value="REC"/>
    <property type="match status" value="1"/>
</dbReference>
<keyword evidence="3" id="KW-0597">Phosphoprotein</keyword>
<evidence type="ECO:0000259" key="4">
    <source>
        <dbReference type="PROSITE" id="PS50110"/>
    </source>
</evidence>
<dbReference type="Gene3D" id="3.40.50.2300">
    <property type="match status" value="1"/>
</dbReference>
<dbReference type="Gene3D" id="2.40.50.1020">
    <property type="entry name" value="LytTr DNA-binding domain"/>
    <property type="match status" value="1"/>
</dbReference>
<dbReference type="SMART" id="SM00850">
    <property type="entry name" value="LytTR"/>
    <property type="match status" value="1"/>
</dbReference>